<proteinExistence type="predicted"/>
<evidence type="ECO:0000313" key="2">
    <source>
        <dbReference type="EMBL" id="KPA90814.1"/>
    </source>
</evidence>
<gene>
    <name evidence="2" type="ORF">PF66_02883</name>
</gene>
<dbReference type="Pfam" id="PF02090">
    <property type="entry name" value="SPAM"/>
    <property type="match status" value="1"/>
</dbReference>
<dbReference type="InterPro" id="IPR002954">
    <property type="entry name" value="Salm_SPAgM"/>
</dbReference>
<comment type="caution">
    <text evidence="2">The sequence shown here is derived from an EMBL/GenBank/DDBJ whole genome shotgun (WGS) entry which is preliminary data.</text>
</comment>
<dbReference type="EMBL" id="JSYZ01000009">
    <property type="protein sequence ID" value="KPA90814.1"/>
    <property type="molecule type" value="Genomic_DNA"/>
</dbReference>
<dbReference type="PATRIC" id="fig|50340.43.peg.6270"/>
<dbReference type="STRING" id="50340.PF66_02883"/>
<dbReference type="RefSeq" id="WP_054061557.1">
    <property type="nucleotide sequence ID" value="NZ_JSYZ01000009.1"/>
</dbReference>
<protein>
    <submittedName>
        <fullName evidence="2">Antigen type M protein</fullName>
    </submittedName>
</protein>
<name>A0A0M9GH59_9PSED</name>
<organism evidence="2 3">
    <name type="scientific">Pseudomonas asplenii</name>
    <dbReference type="NCBI Taxonomy" id="53407"/>
    <lineage>
        <taxon>Bacteria</taxon>
        <taxon>Pseudomonadati</taxon>
        <taxon>Pseudomonadota</taxon>
        <taxon>Gammaproteobacteria</taxon>
        <taxon>Pseudomonadales</taxon>
        <taxon>Pseudomonadaceae</taxon>
        <taxon>Pseudomonas</taxon>
    </lineage>
</organism>
<reference evidence="2 3" key="1">
    <citation type="journal article" date="2015" name="PLoS ONE">
        <title>Rice-Infecting Pseudomonas Genomes Are Highly Accessorized and Harbor Multiple Putative Virulence Mechanisms to Cause Sheath Brown Rot.</title>
        <authorList>
            <person name="Quibod I.L."/>
            <person name="Grande G."/>
            <person name="Oreiro E.G."/>
            <person name="Borja F.N."/>
            <person name="Dossa G.S."/>
            <person name="Mauleon R."/>
            <person name="Cruz C.V."/>
            <person name="Oliva R."/>
        </authorList>
    </citation>
    <scope>NUCLEOTIDE SEQUENCE [LARGE SCALE GENOMIC DNA]</scope>
    <source>
        <strain evidence="2 3">IRRI 6609</strain>
    </source>
</reference>
<sequence length="151" mass="18100">MSSLADIDRLLGFTTWRLRREEIALLRLRQRRAQLLREGAALEEQEVSLRALLDSHRADNCVLDPWQLRETLRRQAVIRRQIQLLALERRPLHEQHAQLDGQIRQGQQALELIRRRQSKYAVVRRRLSRELQLERLRRDEAEVDELMGSRR</sequence>
<keyword evidence="1" id="KW-0175">Coiled coil</keyword>
<dbReference type="AlphaFoldDB" id="A0A0M9GH59"/>
<evidence type="ECO:0000256" key="1">
    <source>
        <dbReference type="SAM" id="Coils"/>
    </source>
</evidence>
<accession>A0A0M9GH59</accession>
<dbReference type="Proteomes" id="UP000037931">
    <property type="component" value="Unassembled WGS sequence"/>
</dbReference>
<keyword evidence="3" id="KW-1185">Reference proteome</keyword>
<evidence type="ECO:0000313" key="3">
    <source>
        <dbReference type="Proteomes" id="UP000037931"/>
    </source>
</evidence>
<feature type="coiled-coil region" evidence="1">
    <location>
        <begin position="18"/>
        <end position="45"/>
    </location>
</feature>
<dbReference type="OrthoDB" id="6903077at2"/>